<protein>
    <recommendedName>
        <fullName evidence="3">Bacterial regulatory protein, luxR family</fullName>
    </recommendedName>
</protein>
<dbReference type="InterPro" id="IPR016032">
    <property type="entry name" value="Sig_transdc_resp-reg_C-effctor"/>
</dbReference>
<gene>
    <name evidence="1" type="ORF">MOHU_25750</name>
</gene>
<dbReference type="GO" id="GO:0006355">
    <property type="term" value="P:regulation of DNA-templated transcription"/>
    <property type="evidence" value="ECO:0007669"/>
    <property type="project" value="InterPro"/>
</dbReference>
<comment type="caution">
    <text evidence="1">The sequence shown here is derived from an EMBL/GenBank/DDBJ whole genome shotgun (WGS) entry which is preliminary data.</text>
</comment>
<keyword evidence="2" id="KW-1185">Reference proteome</keyword>
<evidence type="ECO:0000313" key="2">
    <source>
        <dbReference type="Proteomes" id="UP000238415"/>
    </source>
</evidence>
<dbReference type="EMBL" id="PVXM01000058">
    <property type="protein sequence ID" value="PRR69041.1"/>
    <property type="molecule type" value="Genomic_DNA"/>
</dbReference>
<evidence type="ECO:0000313" key="1">
    <source>
        <dbReference type="EMBL" id="PRR69041.1"/>
    </source>
</evidence>
<proteinExistence type="predicted"/>
<dbReference type="GO" id="GO:0003677">
    <property type="term" value="F:DNA binding"/>
    <property type="evidence" value="ECO:0007669"/>
    <property type="project" value="InterPro"/>
</dbReference>
<name>A0A2T0AKQ6_9FIRM</name>
<dbReference type="Proteomes" id="UP000238415">
    <property type="component" value="Unassembled WGS sequence"/>
</dbReference>
<dbReference type="AlphaFoldDB" id="A0A2T0AKQ6"/>
<dbReference type="SUPFAM" id="SSF46894">
    <property type="entry name" value="C-terminal effector domain of the bipartite response regulators"/>
    <property type="match status" value="1"/>
</dbReference>
<evidence type="ECO:0008006" key="3">
    <source>
        <dbReference type="Google" id="ProtNLM"/>
    </source>
</evidence>
<reference evidence="1 2" key="1">
    <citation type="submission" date="2018-03" db="EMBL/GenBank/DDBJ databases">
        <title>Genome sequence of Moorella humiferrea DSM 23265.</title>
        <authorList>
            <person name="Poehlein A."/>
            <person name="Daniel R."/>
        </authorList>
    </citation>
    <scope>NUCLEOTIDE SEQUENCE [LARGE SCALE GENOMIC DNA]</scope>
    <source>
        <strain evidence="1 2">DSM 23265</strain>
    </source>
</reference>
<dbReference type="Gene3D" id="1.10.10.10">
    <property type="entry name" value="Winged helix-like DNA-binding domain superfamily/Winged helix DNA-binding domain"/>
    <property type="match status" value="1"/>
</dbReference>
<dbReference type="RefSeq" id="WP_106006479.1">
    <property type="nucleotide sequence ID" value="NZ_CP136419.1"/>
</dbReference>
<sequence length="268" mass="30358">MDASCRKIVDARLELAQLELRVALLAREGLKRWEIAAALGIQIGTVKSQLERVADKLGPDWKEKKNIVWPELDEEVLSALKTLREGDNLVAIEEEDSVPEEAAILHLKGVANKTGSNYLHQARALQWRLLLLGDGRALHVGAAARFWIKPALSFLSENKYIRFLNSDVGDEPYRPWWLPYTTGGRARGTRAAFYKIIDASAGEYVCNYLQFWLEDELEDYVTRLYSRMKQRWQALSRIARSAGRTVPVPPPSLAELLQEARQVFGLGE</sequence>
<accession>A0A2T0AKQ6</accession>
<dbReference type="InterPro" id="IPR036388">
    <property type="entry name" value="WH-like_DNA-bd_sf"/>
</dbReference>
<organism evidence="1 2">
    <name type="scientific">Neomoorella humiferrea</name>
    <dbReference type="NCBI Taxonomy" id="676965"/>
    <lineage>
        <taxon>Bacteria</taxon>
        <taxon>Bacillati</taxon>
        <taxon>Bacillota</taxon>
        <taxon>Clostridia</taxon>
        <taxon>Neomoorellales</taxon>
        <taxon>Neomoorellaceae</taxon>
        <taxon>Neomoorella</taxon>
    </lineage>
</organism>